<evidence type="ECO:0000313" key="1">
    <source>
        <dbReference type="EMBL" id="KAL3343751.1"/>
    </source>
</evidence>
<reference evidence="1 2" key="1">
    <citation type="submission" date="2024-05" db="EMBL/GenBank/DDBJ databases">
        <title>De novo assembly of an allotetraploid wild potato.</title>
        <authorList>
            <person name="Hosaka A.J."/>
        </authorList>
    </citation>
    <scope>NUCLEOTIDE SEQUENCE [LARGE SCALE GENOMIC DNA]</scope>
    <source>
        <tissue evidence="1">Young leaves</tissue>
    </source>
</reference>
<sequence>MEQQEQTCSCVLQQPPVKPSTPSCRADFGGFRLKSCTSNNFPILERKNSNWRLNSNSYSTLFPQFPFYKYPILVLEKKKKKKKIGEQNIKTNLSKVVVIHTKILF</sequence>
<organism evidence="1 2">
    <name type="scientific">Solanum stoloniferum</name>
    <dbReference type="NCBI Taxonomy" id="62892"/>
    <lineage>
        <taxon>Eukaryota</taxon>
        <taxon>Viridiplantae</taxon>
        <taxon>Streptophyta</taxon>
        <taxon>Embryophyta</taxon>
        <taxon>Tracheophyta</taxon>
        <taxon>Spermatophyta</taxon>
        <taxon>Magnoliopsida</taxon>
        <taxon>eudicotyledons</taxon>
        <taxon>Gunneridae</taxon>
        <taxon>Pentapetalae</taxon>
        <taxon>asterids</taxon>
        <taxon>lamiids</taxon>
        <taxon>Solanales</taxon>
        <taxon>Solanaceae</taxon>
        <taxon>Solanoideae</taxon>
        <taxon>Solaneae</taxon>
        <taxon>Solanum</taxon>
    </lineage>
</organism>
<gene>
    <name evidence="1" type="ORF">AABB24_027333</name>
</gene>
<dbReference type="EMBL" id="JBJKTR010000015">
    <property type="protein sequence ID" value="KAL3343751.1"/>
    <property type="molecule type" value="Genomic_DNA"/>
</dbReference>
<name>A0ABD2SIQ3_9SOLN</name>
<protein>
    <submittedName>
        <fullName evidence="1">Uncharacterized protein</fullName>
    </submittedName>
</protein>
<dbReference type="AlphaFoldDB" id="A0ABD2SIQ3"/>
<dbReference type="Proteomes" id="UP001627284">
    <property type="component" value="Unassembled WGS sequence"/>
</dbReference>
<keyword evidence="2" id="KW-1185">Reference proteome</keyword>
<comment type="caution">
    <text evidence="1">The sequence shown here is derived from an EMBL/GenBank/DDBJ whole genome shotgun (WGS) entry which is preliminary data.</text>
</comment>
<accession>A0ABD2SIQ3</accession>
<proteinExistence type="predicted"/>
<evidence type="ECO:0000313" key="2">
    <source>
        <dbReference type="Proteomes" id="UP001627284"/>
    </source>
</evidence>